<accession>A0A9X1SH17</accession>
<comment type="caution">
    <text evidence="1">The sequence shown here is derived from an EMBL/GenBank/DDBJ whole genome shotgun (WGS) entry which is preliminary data.</text>
</comment>
<protein>
    <submittedName>
        <fullName evidence="1">Uncharacterized protein</fullName>
    </submittedName>
</protein>
<dbReference type="EMBL" id="JAJKFT010000010">
    <property type="protein sequence ID" value="MCC9629592.1"/>
    <property type="molecule type" value="Genomic_DNA"/>
</dbReference>
<organism evidence="1 2">
    <name type="scientific">Blastopirellula sediminis</name>
    <dbReference type="NCBI Taxonomy" id="2894196"/>
    <lineage>
        <taxon>Bacteria</taxon>
        <taxon>Pseudomonadati</taxon>
        <taxon>Planctomycetota</taxon>
        <taxon>Planctomycetia</taxon>
        <taxon>Pirellulales</taxon>
        <taxon>Pirellulaceae</taxon>
        <taxon>Blastopirellula</taxon>
    </lineage>
</organism>
<keyword evidence="2" id="KW-1185">Reference proteome</keyword>
<proteinExistence type="predicted"/>
<name>A0A9X1SH17_9BACT</name>
<dbReference type="RefSeq" id="WP_230219988.1">
    <property type="nucleotide sequence ID" value="NZ_JAJKFT010000010.1"/>
</dbReference>
<gene>
    <name evidence="1" type="ORF">LOC68_14460</name>
</gene>
<dbReference type="AlphaFoldDB" id="A0A9X1SH17"/>
<reference evidence="1" key="1">
    <citation type="submission" date="2021-11" db="EMBL/GenBank/DDBJ databases">
        <title>Genome sequence.</title>
        <authorList>
            <person name="Sun Q."/>
        </authorList>
    </citation>
    <scope>NUCLEOTIDE SEQUENCE</scope>
    <source>
        <strain evidence="1">JC732</strain>
    </source>
</reference>
<dbReference type="Proteomes" id="UP001139103">
    <property type="component" value="Unassembled WGS sequence"/>
</dbReference>
<evidence type="ECO:0000313" key="2">
    <source>
        <dbReference type="Proteomes" id="UP001139103"/>
    </source>
</evidence>
<evidence type="ECO:0000313" key="1">
    <source>
        <dbReference type="EMBL" id="MCC9629592.1"/>
    </source>
</evidence>
<sequence>MHAIALTLCSVAFAADVRDSISTPRQYYEIIARLGSPVPPEYSRHSQVVSADGAKIEIFAETHRYAPLSKLKTIQPEAIAELVVVPCPDRPDCVLAGYQLRGLGQFVGVMTAESCVLIDVANDRVFSIFSTDNVTQGRGLGVPQAERKISEPALSAFAELLVVNIEEFPSQYGFEKQYNGFLTRFDERVKVSVTCEVSRIDMLAGRATFYLIFTGGDERERVTFSKPISDLLLSKYALPIDQYLKDR</sequence>